<dbReference type="SMART" id="SM00065">
    <property type="entry name" value="GAF"/>
    <property type="match status" value="1"/>
</dbReference>
<feature type="domain" description="ANTAR" evidence="4">
    <location>
        <begin position="188"/>
        <end position="249"/>
    </location>
</feature>
<organism evidence="5 6">
    <name type="scientific">Rhodococcoides fascians</name>
    <name type="common">Rhodococcus fascians</name>
    <dbReference type="NCBI Taxonomy" id="1828"/>
    <lineage>
        <taxon>Bacteria</taxon>
        <taxon>Bacillati</taxon>
        <taxon>Actinomycetota</taxon>
        <taxon>Actinomycetes</taxon>
        <taxon>Mycobacteriales</taxon>
        <taxon>Nocardiaceae</taxon>
        <taxon>Rhodococcoides</taxon>
    </lineage>
</organism>
<dbReference type="SMART" id="SM01012">
    <property type="entry name" value="ANTAR"/>
    <property type="match status" value="1"/>
</dbReference>
<dbReference type="GO" id="GO:0003723">
    <property type="term" value="F:RNA binding"/>
    <property type="evidence" value="ECO:0007669"/>
    <property type="project" value="InterPro"/>
</dbReference>
<dbReference type="Gene3D" id="1.10.10.10">
    <property type="entry name" value="Winged helix-like DNA-binding domain superfamily/Winged helix DNA-binding domain"/>
    <property type="match status" value="1"/>
</dbReference>
<evidence type="ECO:0000259" key="4">
    <source>
        <dbReference type="PROSITE" id="PS50921"/>
    </source>
</evidence>
<dbReference type="PIRSF" id="PIRSF036625">
    <property type="entry name" value="GAF_ANTAR"/>
    <property type="match status" value="1"/>
</dbReference>
<keyword evidence="6" id="KW-1185">Reference proteome</keyword>
<dbReference type="EMBL" id="CP015220">
    <property type="protein sequence ID" value="AMY23699.1"/>
    <property type="molecule type" value="Genomic_DNA"/>
</dbReference>
<dbReference type="SUPFAM" id="SSF55781">
    <property type="entry name" value="GAF domain-like"/>
    <property type="match status" value="1"/>
</dbReference>
<sequence>MSDFSIEDDRLHDAPDASGSAFARIGQYIQALRRIKGKILTGADVDAVLQAVCSEVAAVVPDAGLVGITMLDDTGRPRTVASTDPAVHDIDSDQYRAGQGPCLHAIRSGRMVRAQAHEAVARWPRFAAAVADLGVHSYLSAPLTPDEHRHGSLNIYGTSADGFDPLDEVSVALLATSIETVIAITERARSAEREITGLRTAMKTRADIDQAKGIIMAMRGISADDAFALLSEQSQNRNIKVSEIASAMIESVAEHSNSRTGLHEETNTGYDSDSVV</sequence>
<dbReference type="InterPro" id="IPR005561">
    <property type="entry name" value="ANTAR"/>
</dbReference>
<evidence type="ECO:0000256" key="2">
    <source>
        <dbReference type="ARBA" id="ARBA00023163"/>
    </source>
</evidence>
<protein>
    <recommendedName>
        <fullName evidence="4">ANTAR domain-containing protein</fullName>
    </recommendedName>
</protein>
<dbReference type="Proteomes" id="UP000076038">
    <property type="component" value="Chromosome"/>
</dbReference>
<dbReference type="InterPro" id="IPR036388">
    <property type="entry name" value="WH-like_DNA-bd_sf"/>
</dbReference>
<feature type="compositionally biased region" description="Polar residues" evidence="3">
    <location>
        <begin position="267"/>
        <end position="276"/>
    </location>
</feature>
<evidence type="ECO:0000313" key="5">
    <source>
        <dbReference type="EMBL" id="AMY23699.1"/>
    </source>
</evidence>
<dbReference type="RefSeq" id="WP_052057046.1">
    <property type="nucleotide sequence ID" value="NZ_CP015220.1"/>
</dbReference>
<reference evidence="6" key="2">
    <citation type="submission" date="2016-04" db="EMBL/GenBank/DDBJ databases">
        <title>Complete Genome and Plasmid Sequences for Rhodococcus fascians D188 and Draft Sequences for Rhodococcus spp. Isolates PBTS 1 and PBTS 2.</title>
        <authorList>
            <person name="Stamer R."/>
            <person name="Vereecke D."/>
            <person name="Zhang Y."/>
            <person name="Schilkey F."/>
            <person name="Devitt N."/>
            <person name="Randall J."/>
        </authorList>
    </citation>
    <scope>NUCLEOTIDE SEQUENCE [LARGE SCALE GENOMIC DNA]</scope>
    <source>
        <strain evidence="6">PBTS2</strain>
    </source>
</reference>
<keyword evidence="1" id="KW-0805">Transcription regulation</keyword>
<evidence type="ECO:0000256" key="3">
    <source>
        <dbReference type="SAM" id="MobiDB-lite"/>
    </source>
</evidence>
<dbReference type="InterPro" id="IPR012074">
    <property type="entry name" value="GAF_ANTAR"/>
</dbReference>
<dbReference type="PROSITE" id="PS50921">
    <property type="entry name" value="ANTAR"/>
    <property type="match status" value="1"/>
</dbReference>
<name>A0A143QLA4_RHOFA</name>
<proteinExistence type="predicted"/>
<accession>A0A143QLA4</accession>
<keyword evidence="2" id="KW-0804">Transcription</keyword>
<evidence type="ECO:0000256" key="1">
    <source>
        <dbReference type="ARBA" id="ARBA00023015"/>
    </source>
</evidence>
<dbReference type="InterPro" id="IPR003018">
    <property type="entry name" value="GAF"/>
</dbReference>
<feature type="region of interest" description="Disordered" evidence="3">
    <location>
        <begin position="253"/>
        <end position="276"/>
    </location>
</feature>
<dbReference type="OrthoDB" id="4929862at2"/>
<dbReference type="Pfam" id="PF13185">
    <property type="entry name" value="GAF_2"/>
    <property type="match status" value="1"/>
</dbReference>
<dbReference type="PATRIC" id="fig|1653479.3.peg.2428"/>
<dbReference type="AlphaFoldDB" id="A0A143QLA4"/>
<reference evidence="5 6" key="1">
    <citation type="journal article" date="2016" name="Genome Announc.">
        <title>Complete Genome and Plasmid Sequences for Rhodococcus fascians D188 and Draft Sequences for Rhodococcus Isolates PBTS 1 and PBTS 2.</title>
        <authorList>
            <person name="Stamler R.A."/>
            <person name="Vereecke D."/>
            <person name="Zhang Y."/>
            <person name="Schilkey F."/>
            <person name="Devitt N."/>
            <person name="Randall J.J."/>
        </authorList>
    </citation>
    <scope>NUCLEOTIDE SEQUENCE [LARGE SCALE GENOMIC DNA]</scope>
    <source>
        <strain evidence="5 6">PBTS2</strain>
    </source>
</reference>
<dbReference type="InterPro" id="IPR029016">
    <property type="entry name" value="GAF-like_dom_sf"/>
</dbReference>
<dbReference type="KEGG" id="rhs:A3Q41_02398"/>
<feature type="compositionally biased region" description="Basic and acidic residues" evidence="3">
    <location>
        <begin position="253"/>
        <end position="266"/>
    </location>
</feature>
<evidence type="ECO:0000313" key="6">
    <source>
        <dbReference type="Proteomes" id="UP000076038"/>
    </source>
</evidence>
<dbReference type="Pfam" id="PF03861">
    <property type="entry name" value="ANTAR"/>
    <property type="match status" value="1"/>
</dbReference>
<dbReference type="Gene3D" id="3.30.450.40">
    <property type="match status" value="1"/>
</dbReference>
<gene>
    <name evidence="5" type="ORF">A3Q41_02398</name>
</gene>